<keyword evidence="8 10" id="KW-0067">ATP-binding</keyword>
<evidence type="ECO:0000256" key="8">
    <source>
        <dbReference type="ARBA" id="ARBA00022840"/>
    </source>
</evidence>
<comment type="subunit">
    <text evidence="10">The type I restriction/modification system is composed of three polypeptides R, M and S.</text>
</comment>
<evidence type="ECO:0000259" key="12">
    <source>
        <dbReference type="PROSITE" id="PS51192"/>
    </source>
</evidence>
<accession>A0A662DMJ7</accession>
<dbReference type="InterPro" id="IPR051268">
    <property type="entry name" value="Type-I_R_enzyme_R_subunit"/>
</dbReference>
<dbReference type="InterPro" id="IPR014001">
    <property type="entry name" value="Helicase_ATP-bd"/>
</dbReference>
<evidence type="ECO:0000256" key="7">
    <source>
        <dbReference type="ARBA" id="ARBA00022801"/>
    </source>
</evidence>
<feature type="coiled-coil region" evidence="11">
    <location>
        <begin position="485"/>
        <end position="527"/>
    </location>
</feature>
<dbReference type="CDD" id="cd22332">
    <property type="entry name" value="HsdR_N"/>
    <property type="match status" value="1"/>
</dbReference>
<dbReference type="PANTHER" id="PTHR30195">
    <property type="entry name" value="TYPE I SITE-SPECIFIC DEOXYRIBONUCLEASE PROTEIN SUBUNIT M AND R"/>
    <property type="match status" value="1"/>
</dbReference>
<evidence type="ECO:0000256" key="5">
    <source>
        <dbReference type="ARBA" id="ARBA00022747"/>
    </source>
</evidence>
<protein>
    <recommendedName>
        <fullName evidence="10">Type I restriction enzyme endonuclease subunit</fullName>
        <shortName evidence="10">R protein</shortName>
        <ecNumber evidence="10">3.1.21.3</ecNumber>
    </recommendedName>
</protein>
<dbReference type="Gene3D" id="3.40.50.300">
    <property type="entry name" value="P-loop containing nucleotide triphosphate hydrolases"/>
    <property type="match status" value="2"/>
</dbReference>
<keyword evidence="3" id="KW-0540">Nuclease</keyword>
<comment type="catalytic activity">
    <reaction evidence="1 10">
        <text>Endonucleolytic cleavage of DNA to give random double-stranded fragments with terminal 5'-phosphates, ATP is simultaneously hydrolyzed.</text>
        <dbReference type="EC" id="3.1.21.3"/>
    </reaction>
</comment>
<dbReference type="InterPro" id="IPR040980">
    <property type="entry name" value="SWI2_SNF2"/>
</dbReference>
<evidence type="ECO:0000256" key="9">
    <source>
        <dbReference type="ARBA" id="ARBA00023125"/>
    </source>
</evidence>
<dbReference type="EMBL" id="QMQA01000017">
    <property type="protein sequence ID" value="RLE15096.1"/>
    <property type="molecule type" value="Genomic_DNA"/>
</dbReference>
<dbReference type="InterPro" id="IPR007409">
    <property type="entry name" value="Restrct_endonuc_type1_HsdR_N"/>
</dbReference>
<keyword evidence="5 10" id="KW-0680">Restriction system</keyword>
<evidence type="ECO:0000256" key="2">
    <source>
        <dbReference type="ARBA" id="ARBA00008598"/>
    </source>
</evidence>
<evidence type="ECO:0000256" key="10">
    <source>
        <dbReference type="RuleBase" id="RU364115"/>
    </source>
</evidence>
<gene>
    <name evidence="13" type="ORF">DRJ04_01120</name>
</gene>
<dbReference type="SMART" id="SM00487">
    <property type="entry name" value="DEXDc"/>
    <property type="match status" value="1"/>
</dbReference>
<comment type="similarity">
    <text evidence="2 10">Belongs to the HsdR family.</text>
</comment>
<name>A0A662DMJ7_UNCAE</name>
<evidence type="ECO:0000256" key="6">
    <source>
        <dbReference type="ARBA" id="ARBA00022759"/>
    </source>
</evidence>
<dbReference type="GO" id="GO:0009035">
    <property type="term" value="F:type I site-specific deoxyribonuclease activity"/>
    <property type="evidence" value="ECO:0007669"/>
    <property type="project" value="UniProtKB-EC"/>
</dbReference>
<dbReference type="AlphaFoldDB" id="A0A662DMJ7"/>
<dbReference type="GO" id="GO:0009307">
    <property type="term" value="P:DNA restriction-modification system"/>
    <property type="evidence" value="ECO:0007669"/>
    <property type="project" value="UniProtKB-KW"/>
</dbReference>
<evidence type="ECO:0000256" key="11">
    <source>
        <dbReference type="SAM" id="Coils"/>
    </source>
</evidence>
<dbReference type="InterPro" id="IPR027417">
    <property type="entry name" value="P-loop_NTPase"/>
</dbReference>
<evidence type="ECO:0000256" key="4">
    <source>
        <dbReference type="ARBA" id="ARBA00022741"/>
    </source>
</evidence>
<dbReference type="Proteomes" id="UP000280417">
    <property type="component" value="Unassembled WGS sequence"/>
</dbReference>
<dbReference type="GO" id="GO:0003677">
    <property type="term" value="F:DNA binding"/>
    <property type="evidence" value="ECO:0007669"/>
    <property type="project" value="UniProtKB-KW"/>
</dbReference>
<dbReference type="PROSITE" id="PS51192">
    <property type="entry name" value="HELICASE_ATP_BIND_1"/>
    <property type="match status" value="1"/>
</dbReference>
<dbReference type="GO" id="GO:0005524">
    <property type="term" value="F:ATP binding"/>
    <property type="evidence" value="ECO:0007669"/>
    <property type="project" value="UniProtKB-KW"/>
</dbReference>
<sequence>MRYTERGTVEDFIIQELDQRLGWKYINPGEMNAKREEDFEDPLVIEELRNALRKINPGLELTDGDLDFIIVSLRTIPANLEGIKRFLDIFRNGLVIPLQKEGKERVIKLIDLEIIENNEFVVTNQFRVEGLRPRRPDIVLLVNGIPLVLIECKNPTAGEVDWLDAYKDIKIYEEDIPEIFKYVQFSIATDGIKTRYFPNAFNEENNDHLSIWKDPYPFKVEKFKGDSLKIAVYGLLSRANLLDLIENFTFIRKQNDKSTKIMTRYMQFRASNRIFQRVLRTLQGKEDKRFGLIWHWQGSGKTYTMAFSAWKLFHCPEAERPSIFVLVDRRDLEDQILEDFSFIGVPIEKVGSIKELIEILKWGKEGKRGIFLVTIEKFSPKEFKELEKQGDKLQIERGNVIVLADEVHRTQYGKFAALMRSVFRKAFIFGFTGTPLQKIERNTFQKFCPRQELYLDRYSILDALNDDFTVSLSYQVRLPQYHLDRERLEELARFEEEEIETLSSEEKKALKKKVRVTREQAKRKERIEAIARNIAQHFRETVEPTGLKAMIVAVDREACVMYKNAIDQILSPAYSEVVMTFNPKDKGIIRDCLHKLQGRYDTKDVKEIHDKIKENFFTKKNPRILIVTDMLITGFDAPILWTMYLDKSLKEHRILQAIARTNRPFLNKKFGLVVDYIGVLAELEKAFEKFEARDAKNLKIVIRDLEKDEFRKLLKGALGIFEGVKREDTHESLERALNVLIDPETAKKFEKAVKDLMKSYEMLQGDPFIVDYLEEYSWLVRIYVAYYKKFKKAHVDELKIDQLSKKTVRLIHQIIDVKQIEDTYPTVAIDENYIRFLKKSIPKTKGAAIDIITNIRREVSEHPSSPFFINLSGEVERVYEQLRTHKELTKKQIQKMLDYLERILEWKKERKEIGKDKHPLYEALKTAAPDVEKERAVDFISRLLGHLKAKKLLFKGWQEQRDVRRKVRTEIRLLLLSKFKNYRRKIDDLADRILEALEGAT</sequence>
<evidence type="ECO:0000256" key="3">
    <source>
        <dbReference type="ARBA" id="ARBA00022722"/>
    </source>
</evidence>
<dbReference type="CDD" id="cd18800">
    <property type="entry name" value="SF2_C_EcoR124I-like"/>
    <property type="match status" value="1"/>
</dbReference>
<comment type="caution">
    <text evidence="13">The sequence shown here is derived from an EMBL/GenBank/DDBJ whole genome shotgun (WGS) entry which is preliminary data.</text>
</comment>
<dbReference type="InterPro" id="IPR055180">
    <property type="entry name" value="HsdR_RecA-like_helicase_dom_2"/>
</dbReference>
<keyword evidence="11" id="KW-0175">Coiled coil</keyword>
<dbReference type="InterPro" id="IPR004473">
    <property type="entry name" value="Restrct_endonuc_typeI_HsdR"/>
</dbReference>
<evidence type="ECO:0000313" key="14">
    <source>
        <dbReference type="Proteomes" id="UP000280417"/>
    </source>
</evidence>
<keyword evidence="6" id="KW-0255">Endonuclease</keyword>
<evidence type="ECO:0000256" key="1">
    <source>
        <dbReference type="ARBA" id="ARBA00000851"/>
    </source>
</evidence>
<dbReference type="EC" id="3.1.21.3" evidence="10"/>
<keyword evidence="7 10" id="KW-0378">Hydrolase</keyword>
<organism evidence="13 14">
    <name type="scientific">Aerophobetes bacterium</name>
    <dbReference type="NCBI Taxonomy" id="2030807"/>
    <lineage>
        <taxon>Bacteria</taxon>
        <taxon>Candidatus Aerophobota</taxon>
    </lineage>
</organism>
<dbReference type="Pfam" id="PF04313">
    <property type="entry name" value="HSDR_N"/>
    <property type="match status" value="1"/>
</dbReference>
<reference evidence="13 14" key="1">
    <citation type="submission" date="2018-06" db="EMBL/GenBank/DDBJ databases">
        <title>Extensive metabolic versatility and redundancy in microbially diverse, dynamic hydrothermal sediments.</title>
        <authorList>
            <person name="Dombrowski N."/>
            <person name="Teske A."/>
            <person name="Baker B.J."/>
        </authorList>
    </citation>
    <scope>NUCLEOTIDE SEQUENCE [LARGE SCALE GENOMIC DNA]</scope>
    <source>
        <strain evidence="13">B3_G15</strain>
    </source>
</reference>
<keyword evidence="4 10" id="KW-0547">Nucleotide-binding</keyword>
<dbReference type="NCBIfam" id="TIGR00348">
    <property type="entry name" value="hsdR"/>
    <property type="match status" value="1"/>
</dbReference>
<dbReference type="Pfam" id="PF18766">
    <property type="entry name" value="SWI2_SNF2"/>
    <property type="match status" value="1"/>
</dbReference>
<dbReference type="Gene3D" id="3.90.1570.50">
    <property type="match status" value="1"/>
</dbReference>
<dbReference type="SUPFAM" id="SSF52540">
    <property type="entry name" value="P-loop containing nucleoside triphosphate hydrolases"/>
    <property type="match status" value="2"/>
</dbReference>
<comment type="function">
    <text evidence="10">Subunit R is required for both nuclease and ATPase activities, but not for modification.</text>
</comment>
<dbReference type="PANTHER" id="PTHR30195:SF15">
    <property type="entry name" value="TYPE I RESTRICTION ENZYME HINDI ENDONUCLEASE SUBUNIT"/>
    <property type="match status" value="1"/>
</dbReference>
<evidence type="ECO:0000313" key="13">
    <source>
        <dbReference type="EMBL" id="RLE15096.1"/>
    </source>
</evidence>
<proteinExistence type="inferred from homology"/>
<feature type="domain" description="Helicase ATP-binding" evidence="12">
    <location>
        <begin position="282"/>
        <end position="453"/>
    </location>
</feature>
<keyword evidence="9 10" id="KW-0238">DNA-binding</keyword>
<dbReference type="Pfam" id="PF22679">
    <property type="entry name" value="T1R_D3-like"/>
    <property type="match status" value="1"/>
</dbReference>